<dbReference type="InterPro" id="IPR036663">
    <property type="entry name" value="Fumarylacetoacetase_C_sf"/>
</dbReference>
<dbReference type="OrthoDB" id="9792137at2"/>
<dbReference type="EMBL" id="SJKB01000039">
    <property type="protein sequence ID" value="TCC45386.1"/>
    <property type="molecule type" value="Genomic_DNA"/>
</dbReference>
<dbReference type="Proteomes" id="UP000291144">
    <property type="component" value="Unassembled WGS sequence"/>
</dbReference>
<accession>A0A4R0JKN0</accession>
<gene>
    <name evidence="3" type="ORF">E0H73_45035</name>
</gene>
<sequence length="260" mass="28019">MDAKLVAKLGREIYLAEQEAVPFEPLTERHPDLDPSAAYAVQEEYVRLRTEHGARLVGRKIGCTSKAIQGLFGIDTPDYGHLFDDMVVPAGGTIATSDLIAPMVEPEITFVLGHDLRGPNVTTEDVLNATVTVLPSLEIIDSRIRDWRIVFADTVADNGSSSRCVFGPETKYDAGLDLIAERVRLLRDGEEFDTGSGTDVLGHPATAVAWLANAIAEYGGALRAGDYVMSGSMTRAAPVRPGETYVAEFDTLGSVSCLFT</sequence>
<evidence type="ECO:0000256" key="1">
    <source>
        <dbReference type="ARBA" id="ARBA00023239"/>
    </source>
</evidence>
<dbReference type="GO" id="GO:0008684">
    <property type="term" value="F:2-oxopent-4-enoate hydratase activity"/>
    <property type="evidence" value="ECO:0007669"/>
    <property type="project" value="TreeGrafter"/>
</dbReference>
<dbReference type="PANTHER" id="PTHR30143">
    <property type="entry name" value="ACID HYDRATASE"/>
    <property type="match status" value="1"/>
</dbReference>
<proteinExistence type="predicted"/>
<dbReference type="AlphaFoldDB" id="A0A4R0JKN0"/>
<organism evidence="3 4">
    <name type="scientific">Kribbella pittospori</name>
    <dbReference type="NCBI Taxonomy" id="722689"/>
    <lineage>
        <taxon>Bacteria</taxon>
        <taxon>Bacillati</taxon>
        <taxon>Actinomycetota</taxon>
        <taxon>Actinomycetes</taxon>
        <taxon>Propionibacteriales</taxon>
        <taxon>Kribbellaceae</taxon>
        <taxon>Kribbella</taxon>
    </lineage>
</organism>
<name>A0A4R0JKN0_9ACTN</name>
<dbReference type="InterPro" id="IPR011234">
    <property type="entry name" value="Fumarylacetoacetase-like_C"/>
</dbReference>
<keyword evidence="4" id="KW-1185">Reference proteome</keyword>
<dbReference type="PANTHER" id="PTHR30143:SF0">
    <property type="entry name" value="2-KETO-4-PENTENOATE HYDRATASE"/>
    <property type="match status" value="1"/>
</dbReference>
<reference evidence="3 4" key="1">
    <citation type="submission" date="2019-02" db="EMBL/GenBank/DDBJ databases">
        <title>Kribbella capetownensis sp. nov. and Kribbella speibonae sp. nov., isolated from soil.</title>
        <authorList>
            <person name="Curtis S.M."/>
            <person name="Norton I."/>
            <person name="Everest G.J."/>
            <person name="Meyers P.R."/>
        </authorList>
    </citation>
    <scope>NUCLEOTIDE SEQUENCE [LARGE SCALE GENOMIC DNA]</scope>
    <source>
        <strain evidence="3 4">NRRL B-24813</strain>
    </source>
</reference>
<evidence type="ECO:0000259" key="2">
    <source>
        <dbReference type="Pfam" id="PF01557"/>
    </source>
</evidence>
<dbReference type="Gene3D" id="3.90.850.10">
    <property type="entry name" value="Fumarylacetoacetase-like, C-terminal domain"/>
    <property type="match status" value="1"/>
</dbReference>
<dbReference type="RefSeq" id="WP_131367395.1">
    <property type="nucleotide sequence ID" value="NZ_SJKB01000039.1"/>
</dbReference>
<keyword evidence="1" id="KW-0456">Lyase</keyword>
<dbReference type="SUPFAM" id="SSF56529">
    <property type="entry name" value="FAH"/>
    <property type="match status" value="1"/>
</dbReference>
<feature type="domain" description="Fumarylacetoacetase-like C-terminal" evidence="2">
    <location>
        <begin position="100"/>
        <end position="255"/>
    </location>
</feature>
<comment type="caution">
    <text evidence="3">The sequence shown here is derived from an EMBL/GenBank/DDBJ whole genome shotgun (WGS) entry which is preliminary data.</text>
</comment>
<dbReference type="InterPro" id="IPR050772">
    <property type="entry name" value="Hydratase-Decarb/MhpD_sf"/>
</dbReference>
<dbReference type="GO" id="GO:0005737">
    <property type="term" value="C:cytoplasm"/>
    <property type="evidence" value="ECO:0007669"/>
    <property type="project" value="TreeGrafter"/>
</dbReference>
<evidence type="ECO:0000313" key="4">
    <source>
        <dbReference type="Proteomes" id="UP000291144"/>
    </source>
</evidence>
<evidence type="ECO:0000313" key="3">
    <source>
        <dbReference type="EMBL" id="TCC45386.1"/>
    </source>
</evidence>
<dbReference type="Pfam" id="PF01557">
    <property type="entry name" value="FAA_hydrolase"/>
    <property type="match status" value="1"/>
</dbReference>
<protein>
    <submittedName>
        <fullName evidence="3">2-keto-4-pentenoate hydratase</fullName>
    </submittedName>
</protein>